<gene>
    <name evidence="3" type="ORF">RBSH_04350</name>
</gene>
<feature type="compositionally biased region" description="Polar residues" evidence="2">
    <location>
        <begin position="144"/>
        <end position="163"/>
    </location>
</feature>
<name>K5DBZ0_RHOBT</name>
<evidence type="ECO:0000313" key="4">
    <source>
        <dbReference type="Proteomes" id="UP000007993"/>
    </source>
</evidence>
<evidence type="ECO:0000256" key="2">
    <source>
        <dbReference type="SAM" id="MobiDB-lite"/>
    </source>
</evidence>
<sequence>MPVVRSDWDRDASIDSSMDGNENMEAIIDRRFELLQLLLELTVQQEAAISDGHMNELMRVLSQKQRAVEQLVQASEQLKTERARLGEAHRVSEEHRQRNAKCDEMHRELMAREQASEEMLTSSRDEVAAQLQQNDGSRRAAQGYGQQANRGESSGGSKLDLSQ</sequence>
<dbReference type="Proteomes" id="UP000007993">
    <property type="component" value="Unassembled WGS sequence"/>
</dbReference>
<comment type="caution">
    <text evidence="3">The sequence shown here is derived from an EMBL/GenBank/DDBJ whole genome shotgun (WGS) entry which is preliminary data.</text>
</comment>
<keyword evidence="1" id="KW-0175">Coiled coil</keyword>
<feature type="region of interest" description="Disordered" evidence="2">
    <location>
        <begin position="115"/>
        <end position="163"/>
    </location>
</feature>
<dbReference type="EMBL" id="AMCW01000125">
    <property type="protein sequence ID" value="EKK00334.1"/>
    <property type="molecule type" value="Genomic_DNA"/>
</dbReference>
<dbReference type="PATRIC" id="fig|993517.3.peg.4731"/>
<evidence type="ECO:0000256" key="1">
    <source>
        <dbReference type="SAM" id="Coils"/>
    </source>
</evidence>
<proteinExistence type="predicted"/>
<reference evidence="3 4" key="1">
    <citation type="journal article" date="2013" name="Mar. Genomics">
        <title>Expression of sulfatases in Rhodopirellula baltica and the diversity of sulfatases in the genus Rhodopirellula.</title>
        <authorList>
            <person name="Wegner C.E."/>
            <person name="Richter-Heitmann T."/>
            <person name="Klindworth A."/>
            <person name="Klockow C."/>
            <person name="Richter M."/>
            <person name="Achstetter T."/>
            <person name="Glockner F.O."/>
            <person name="Harder J."/>
        </authorList>
    </citation>
    <scope>NUCLEOTIDE SEQUENCE [LARGE SCALE GENOMIC DNA]</scope>
    <source>
        <strain evidence="3 4">SH28</strain>
    </source>
</reference>
<organism evidence="3 4">
    <name type="scientific">Rhodopirellula baltica SH28</name>
    <dbReference type="NCBI Taxonomy" id="993517"/>
    <lineage>
        <taxon>Bacteria</taxon>
        <taxon>Pseudomonadati</taxon>
        <taxon>Planctomycetota</taxon>
        <taxon>Planctomycetia</taxon>
        <taxon>Pirellulales</taxon>
        <taxon>Pirellulaceae</taxon>
        <taxon>Rhodopirellula</taxon>
    </lineage>
</organism>
<dbReference type="AlphaFoldDB" id="K5DBZ0"/>
<accession>K5DBZ0</accession>
<feature type="coiled-coil region" evidence="1">
    <location>
        <begin position="54"/>
        <end position="88"/>
    </location>
</feature>
<evidence type="ECO:0000313" key="3">
    <source>
        <dbReference type="EMBL" id="EKK00334.1"/>
    </source>
</evidence>
<protein>
    <submittedName>
        <fullName evidence="3">Uncharacterized protein</fullName>
    </submittedName>
</protein>